<accession>A0A9P7FXS0</accession>
<comment type="caution">
    <text evidence="2">The sequence shown here is derived from an EMBL/GenBank/DDBJ whole genome shotgun (WGS) entry which is preliminary data.</text>
</comment>
<dbReference type="Proteomes" id="UP000717328">
    <property type="component" value="Unassembled WGS sequence"/>
</dbReference>
<organism evidence="2 3">
    <name type="scientific">Sphagnurus paluster</name>
    <dbReference type="NCBI Taxonomy" id="117069"/>
    <lineage>
        <taxon>Eukaryota</taxon>
        <taxon>Fungi</taxon>
        <taxon>Dikarya</taxon>
        <taxon>Basidiomycota</taxon>
        <taxon>Agaricomycotina</taxon>
        <taxon>Agaricomycetes</taxon>
        <taxon>Agaricomycetidae</taxon>
        <taxon>Agaricales</taxon>
        <taxon>Tricholomatineae</taxon>
        <taxon>Lyophyllaceae</taxon>
        <taxon>Sphagnurus</taxon>
    </lineage>
</organism>
<proteinExistence type="predicted"/>
<dbReference type="OrthoDB" id="3360976at2759"/>
<evidence type="ECO:0000313" key="3">
    <source>
        <dbReference type="Proteomes" id="UP000717328"/>
    </source>
</evidence>
<reference evidence="2" key="2">
    <citation type="submission" date="2021-10" db="EMBL/GenBank/DDBJ databases">
        <title>Phylogenomics reveals ancestral predisposition of the termite-cultivated fungus Termitomyces towards a domesticated lifestyle.</title>
        <authorList>
            <person name="Auxier B."/>
            <person name="Grum-Grzhimaylo A."/>
            <person name="Cardenas M.E."/>
            <person name="Lodge J.D."/>
            <person name="Laessoe T."/>
            <person name="Pedersen O."/>
            <person name="Smith M.E."/>
            <person name="Kuyper T.W."/>
            <person name="Franco-Molano E.A."/>
            <person name="Baroni T.J."/>
            <person name="Aanen D.K."/>
        </authorList>
    </citation>
    <scope>NUCLEOTIDE SEQUENCE</scope>
    <source>
        <strain evidence="2">D49</strain>
    </source>
</reference>
<gene>
    <name evidence="2" type="ORF">H0H81_006062</name>
</gene>
<dbReference type="AlphaFoldDB" id="A0A9P7FXS0"/>
<keyword evidence="3" id="KW-1185">Reference proteome</keyword>
<reference evidence="2" key="1">
    <citation type="submission" date="2021-02" db="EMBL/GenBank/DDBJ databases">
        <authorList>
            <person name="Nieuwenhuis M."/>
            <person name="Van De Peppel L.J.J."/>
        </authorList>
    </citation>
    <scope>NUCLEOTIDE SEQUENCE</scope>
    <source>
        <strain evidence="2">D49</strain>
    </source>
</reference>
<evidence type="ECO:0000313" key="2">
    <source>
        <dbReference type="EMBL" id="KAG5637027.1"/>
    </source>
</evidence>
<name>A0A9P7FXS0_9AGAR</name>
<dbReference type="Pfam" id="PF20236">
    <property type="entry name" value="DUF6593"/>
    <property type="match status" value="1"/>
</dbReference>
<protein>
    <recommendedName>
        <fullName evidence="1">DUF6593 domain-containing protein</fullName>
    </recommendedName>
</protein>
<sequence length="175" mass="20262">MYLYLSGPHAFNTTFHDTYGQAIYKVRTSSKMFGRTTTVCRILRNEILCDYSMRDIFGHLAQIEWKSFRSSVLRFRGCEMATRSFFKRHSWGLRGSDRLFAAPDGCKYRWCLDTAAPELRAHDEKQTLVARFHPGGNNCFFSAKSPFLEILPAGEHIADLILVSFVYIEKLREDD</sequence>
<dbReference type="EMBL" id="JABCKI010005868">
    <property type="protein sequence ID" value="KAG5637027.1"/>
    <property type="molecule type" value="Genomic_DNA"/>
</dbReference>
<evidence type="ECO:0000259" key="1">
    <source>
        <dbReference type="Pfam" id="PF20236"/>
    </source>
</evidence>
<dbReference type="InterPro" id="IPR046528">
    <property type="entry name" value="DUF6593"/>
</dbReference>
<feature type="domain" description="DUF6593" evidence="1">
    <location>
        <begin position="11"/>
        <end position="174"/>
    </location>
</feature>